<evidence type="ECO:0000256" key="3">
    <source>
        <dbReference type="ARBA" id="ARBA00011992"/>
    </source>
</evidence>
<dbReference type="Pfam" id="PF01175">
    <property type="entry name" value="Urocanase"/>
    <property type="match status" value="1"/>
</dbReference>
<evidence type="ECO:0000259" key="12">
    <source>
        <dbReference type="Pfam" id="PF17392"/>
    </source>
</evidence>
<dbReference type="GO" id="GO:0019557">
    <property type="term" value="P:L-histidine catabolic process to glutamate and formate"/>
    <property type="evidence" value="ECO:0007669"/>
    <property type="project" value="UniProtKB-UniPathway"/>
</dbReference>
<dbReference type="InterPro" id="IPR055351">
    <property type="entry name" value="Urocanase"/>
</dbReference>
<comment type="subcellular location">
    <subcellularLocation>
        <location evidence="9">Cytoplasm</location>
    </subcellularLocation>
</comment>
<organism evidence="13 14">
    <name type="scientific">Pseudoalteromonas ulvae</name>
    <dbReference type="NCBI Taxonomy" id="107327"/>
    <lineage>
        <taxon>Bacteria</taxon>
        <taxon>Pseudomonadati</taxon>
        <taxon>Pseudomonadota</taxon>
        <taxon>Gammaproteobacteria</taxon>
        <taxon>Alteromonadales</taxon>
        <taxon>Pseudoalteromonadaceae</taxon>
        <taxon>Pseudoalteromonas</taxon>
    </lineage>
</organism>
<dbReference type="InterPro" id="IPR038364">
    <property type="entry name" value="Urocanase_central_sf"/>
</dbReference>
<feature type="domain" description="Urocanase Rossmann-like" evidence="10">
    <location>
        <begin position="217"/>
        <end position="434"/>
    </location>
</feature>
<evidence type="ECO:0000256" key="6">
    <source>
        <dbReference type="ARBA" id="ARBA00023239"/>
    </source>
</evidence>
<comment type="cofactor">
    <cofactor evidence="9">
        <name>NAD(+)</name>
        <dbReference type="ChEBI" id="CHEBI:57540"/>
    </cofactor>
    <text evidence="9">Binds 1 NAD(+) per subunit.</text>
</comment>
<dbReference type="GO" id="GO:0005737">
    <property type="term" value="C:cytoplasm"/>
    <property type="evidence" value="ECO:0007669"/>
    <property type="project" value="UniProtKB-SubCell"/>
</dbReference>
<comment type="similarity">
    <text evidence="2 9">Belongs to the urocanase family.</text>
</comment>
<comment type="caution">
    <text evidence="9">Lacks conserved residue(s) required for the propagation of feature annotation.</text>
</comment>
<feature type="binding site" evidence="9">
    <location>
        <begin position="129"/>
        <end position="130"/>
    </location>
    <ligand>
        <name>NAD(+)</name>
        <dbReference type="ChEBI" id="CHEBI:57540"/>
    </ligand>
</feature>
<keyword evidence="5 9" id="KW-0520">NAD</keyword>
<dbReference type="InterPro" id="IPR036190">
    <property type="entry name" value="Urocanase_sf"/>
</dbReference>
<dbReference type="InterPro" id="IPR023636">
    <property type="entry name" value="Urocanase_CS"/>
</dbReference>
<feature type="domain" description="Urocanase N-terminal" evidence="11">
    <location>
        <begin position="89"/>
        <end position="214"/>
    </location>
</feature>
<feature type="binding site" evidence="9">
    <location>
        <position position="207"/>
    </location>
    <ligand>
        <name>NAD(+)</name>
        <dbReference type="ChEBI" id="CHEBI:57540"/>
    </ligand>
</feature>
<evidence type="ECO:0000256" key="4">
    <source>
        <dbReference type="ARBA" id="ARBA00022808"/>
    </source>
</evidence>
<dbReference type="RefSeq" id="WP_086742706.1">
    <property type="nucleotide sequence ID" value="NZ_MWPV01000001.1"/>
</dbReference>
<dbReference type="InterPro" id="IPR035401">
    <property type="entry name" value="Urocanase_C"/>
</dbReference>
<feature type="domain" description="Urocanase C-terminal" evidence="12">
    <location>
        <begin position="440"/>
        <end position="643"/>
    </location>
</feature>
<evidence type="ECO:0000313" key="13">
    <source>
        <dbReference type="EMBL" id="OUL59314.1"/>
    </source>
</evidence>
<dbReference type="OrthoDB" id="9764874at2"/>
<feature type="binding site" evidence="9">
    <location>
        <position position="275"/>
    </location>
    <ligand>
        <name>NAD(+)</name>
        <dbReference type="ChEBI" id="CHEBI:57540"/>
    </ligand>
</feature>
<comment type="catalytic activity">
    <reaction evidence="8 9">
        <text>4-imidazolone-5-propanoate = trans-urocanate + H2O</text>
        <dbReference type="Rhea" id="RHEA:13101"/>
        <dbReference type="ChEBI" id="CHEBI:15377"/>
        <dbReference type="ChEBI" id="CHEBI:17771"/>
        <dbReference type="ChEBI" id="CHEBI:77893"/>
        <dbReference type="EC" id="4.2.1.49"/>
    </reaction>
</comment>
<keyword evidence="9" id="KW-0963">Cytoplasm</keyword>
<dbReference type="UniPathway" id="UPA00379">
    <property type="reaction ID" value="UER00550"/>
</dbReference>
<dbReference type="EMBL" id="MWPV01000001">
    <property type="protein sequence ID" value="OUL59314.1"/>
    <property type="molecule type" value="Genomic_DNA"/>
</dbReference>
<dbReference type="Proteomes" id="UP000194841">
    <property type="component" value="Unassembled WGS sequence"/>
</dbReference>
<dbReference type="Gene3D" id="3.40.1770.10">
    <property type="entry name" value="Urocanase superfamily"/>
    <property type="match status" value="2"/>
</dbReference>
<evidence type="ECO:0000256" key="8">
    <source>
        <dbReference type="ARBA" id="ARBA00047623"/>
    </source>
</evidence>
<comment type="function">
    <text evidence="9">Catalyzes the conversion of urocanate to 4-imidazolone-5-propionate.</text>
</comment>
<keyword evidence="4 9" id="KW-0369">Histidine metabolism</keyword>
<protein>
    <recommendedName>
        <fullName evidence="3 9">Urocanate hydratase</fullName>
        <shortName evidence="9">Urocanase</shortName>
        <ecNumber evidence="3 9">4.2.1.49</ecNumber>
    </recommendedName>
    <alternativeName>
        <fullName evidence="7 9">Imidazolonepropionate hydrolase</fullName>
    </alternativeName>
</protein>
<dbReference type="GO" id="GO:0019556">
    <property type="term" value="P:L-histidine catabolic process to glutamate and formamide"/>
    <property type="evidence" value="ECO:0007669"/>
    <property type="project" value="UniProtKB-UniPathway"/>
</dbReference>
<dbReference type="HAMAP" id="MF_00577">
    <property type="entry name" value="HutU"/>
    <property type="match status" value="1"/>
</dbReference>
<dbReference type="FunFam" id="3.40.1770.10:FF:000002">
    <property type="entry name" value="Urocanate hydratase 1"/>
    <property type="match status" value="1"/>
</dbReference>
<feature type="binding site" evidence="9">
    <location>
        <position position="402"/>
    </location>
    <ligand>
        <name>NAD(+)</name>
        <dbReference type="ChEBI" id="CHEBI:57540"/>
    </ligand>
</feature>
<evidence type="ECO:0000259" key="11">
    <source>
        <dbReference type="Pfam" id="PF17391"/>
    </source>
</evidence>
<dbReference type="AlphaFoldDB" id="A0A244CUR5"/>
<dbReference type="NCBIfam" id="NF003820">
    <property type="entry name" value="PRK05414.1"/>
    <property type="match status" value="1"/>
</dbReference>
<accession>A0A244CUR5</accession>
<comment type="pathway">
    <text evidence="1 9">Amino-acid degradation; L-histidine degradation into L-glutamate; N-formimidoyl-L-glutamate from L-histidine: step 2/3.</text>
</comment>
<gene>
    <name evidence="9" type="primary">hutU</name>
    <name evidence="13" type="ORF">B1199_03325</name>
</gene>
<dbReference type="Gene3D" id="3.40.50.10730">
    <property type="entry name" value="Urocanase like domains"/>
    <property type="match status" value="1"/>
</dbReference>
<dbReference type="InterPro" id="IPR035400">
    <property type="entry name" value="Urocanase_N"/>
</dbReference>
<dbReference type="InterPro" id="IPR023637">
    <property type="entry name" value="Urocanase-like"/>
</dbReference>
<keyword evidence="14" id="KW-1185">Reference proteome</keyword>
<evidence type="ECO:0000313" key="14">
    <source>
        <dbReference type="Proteomes" id="UP000194841"/>
    </source>
</evidence>
<dbReference type="Pfam" id="PF17392">
    <property type="entry name" value="Urocanase_C"/>
    <property type="match status" value="1"/>
</dbReference>
<dbReference type="GO" id="GO:0016153">
    <property type="term" value="F:urocanate hydratase activity"/>
    <property type="evidence" value="ECO:0007669"/>
    <property type="project" value="UniProtKB-UniRule"/>
</dbReference>
<dbReference type="PANTHER" id="PTHR12216">
    <property type="entry name" value="UROCANATE HYDRATASE"/>
    <property type="match status" value="1"/>
</dbReference>
<keyword evidence="6 9" id="KW-0456">Lyase</keyword>
<dbReference type="PANTHER" id="PTHR12216:SF3">
    <property type="entry name" value="UROCANATE HYDRATASE"/>
    <property type="match status" value="1"/>
</dbReference>
<evidence type="ECO:0000256" key="7">
    <source>
        <dbReference type="ARBA" id="ARBA00031640"/>
    </source>
</evidence>
<dbReference type="EC" id="4.2.1.49" evidence="3 9"/>
<dbReference type="SUPFAM" id="SSF111326">
    <property type="entry name" value="Urocanase"/>
    <property type="match status" value="1"/>
</dbReference>
<name>A0A244CUR5_PSEDV</name>
<dbReference type="PROSITE" id="PS01233">
    <property type="entry name" value="UROCANASE"/>
    <property type="match status" value="1"/>
</dbReference>
<sequence length="670" mass="74291">MTDLMNFQAQIKQGIPNDLPAAKPYPADANRAPKRKDILSADEKQLALRNALRYFPKEWHSELAAEFAQELKNFGRIYMYRFKPSYSLTARSISDYPAKCEQAAAIMLMIDNNLDPAVAQHPEELITYGGNGAVFQNWAQYVLAMKYLSEMEEDQTLHMYSGHPMGLFPSSKEAPRVVVTNGMMIPNYSQPDDWEKFNALGVTQYGQMTAGSFMYIGPQGIVHGTTITVMNAFRKVLAQGESPKGKIFLTAGLGGMSGAQPKAGNIANCITVCAEVNPKAATKRHQQGWVDELIDNIDDLIARVKLAQHNQEVVSIAFIGNIVDVWEKFDQQGIYVHLGSDQTSLHNPWSGGYYPVDISYEESNRLIREEPEVFKQKVQATLKRHAAAVNKHTAKGTYFFDYGNAFLLEASRAGGDVMAENGIDFKYPSYVQDILGPMCFDYGFGPFRWVCASGKPEDLDKTDAIAADVLTKIMAESPAEIQQQMQDNITWIKDAKQNKLVVGSQARILYADAEGRMEIAKAFNDAINRGDIGPVVLGRDHHDVSGTDSPFRETSNIYDGSRFTADMAIHNVIGDSFRGATWVSIHNGGGVGWGEVINGGFGMLLDGSADAERRLKSMLLFDVNNGIARRSWARNEEANFAIKREMARTPKLKVTLANRVDDAVFDNLSL</sequence>
<proteinExistence type="inferred from homology"/>
<feature type="binding site" evidence="9">
    <location>
        <position position="590"/>
    </location>
    <ligand>
        <name>NAD(+)</name>
        <dbReference type="ChEBI" id="CHEBI:57540"/>
    </ligand>
</feature>
<comment type="caution">
    <text evidence="13">The sequence shown here is derived from an EMBL/GenBank/DDBJ whole genome shotgun (WGS) entry which is preliminary data.</text>
</comment>
<evidence type="ECO:0000256" key="2">
    <source>
        <dbReference type="ARBA" id="ARBA00007578"/>
    </source>
</evidence>
<evidence type="ECO:0000256" key="9">
    <source>
        <dbReference type="HAMAP-Rule" id="MF_00577"/>
    </source>
</evidence>
<dbReference type="Pfam" id="PF17391">
    <property type="entry name" value="Urocanase_N"/>
    <property type="match status" value="1"/>
</dbReference>
<evidence type="ECO:0000256" key="1">
    <source>
        <dbReference type="ARBA" id="ARBA00004794"/>
    </source>
</evidence>
<dbReference type="InterPro" id="IPR035085">
    <property type="entry name" value="Urocanase_Rossmann-like"/>
</dbReference>
<dbReference type="PIRSF" id="PIRSF001423">
    <property type="entry name" value="Urocanate_hydrat"/>
    <property type="match status" value="1"/>
</dbReference>
<reference evidence="13 14" key="1">
    <citation type="submission" date="2017-02" db="EMBL/GenBank/DDBJ databases">
        <title>Pseudoalteromonas ulvae TC14 Genome.</title>
        <authorList>
            <person name="Molmeret M."/>
        </authorList>
    </citation>
    <scope>NUCLEOTIDE SEQUENCE [LARGE SCALE GENOMIC DNA]</scope>
    <source>
        <strain evidence="13">TC14</strain>
    </source>
</reference>
<evidence type="ECO:0000259" key="10">
    <source>
        <dbReference type="Pfam" id="PF01175"/>
    </source>
</evidence>
<evidence type="ECO:0000256" key="5">
    <source>
        <dbReference type="ARBA" id="ARBA00023027"/>
    </source>
</evidence>